<proteinExistence type="predicted"/>
<feature type="compositionally biased region" description="Polar residues" evidence="1">
    <location>
        <begin position="73"/>
        <end position="83"/>
    </location>
</feature>
<evidence type="ECO:0000313" key="4">
    <source>
        <dbReference type="EMBL" id="KAF8757011.1"/>
    </source>
</evidence>
<evidence type="ECO:0000259" key="3">
    <source>
        <dbReference type="Pfam" id="PF20153"/>
    </source>
</evidence>
<name>A0A8H7IGT8_9AGAM</name>
<feature type="region of interest" description="Disordered" evidence="1">
    <location>
        <begin position="73"/>
        <end position="100"/>
    </location>
</feature>
<keyword evidence="2" id="KW-1133">Transmembrane helix</keyword>
<dbReference type="Pfam" id="PF20153">
    <property type="entry name" value="DUF6535"/>
    <property type="match status" value="1"/>
</dbReference>
<dbReference type="AlphaFoldDB" id="A0A8H7IGT8"/>
<feature type="transmembrane region" description="Helical" evidence="2">
    <location>
        <begin position="233"/>
        <end position="259"/>
    </location>
</feature>
<evidence type="ECO:0000313" key="5">
    <source>
        <dbReference type="Proteomes" id="UP000614334"/>
    </source>
</evidence>
<feature type="transmembrane region" description="Helical" evidence="2">
    <location>
        <begin position="161"/>
        <end position="184"/>
    </location>
</feature>
<reference evidence="4" key="1">
    <citation type="submission" date="2020-09" db="EMBL/GenBank/DDBJ databases">
        <title>Comparative genome analyses of four rice-infecting Rhizoctonia solani isolates reveal extensive enrichment of homogalacturonan modification genes.</title>
        <authorList>
            <person name="Lee D.-Y."/>
            <person name="Jeon J."/>
            <person name="Kim K.-T."/>
            <person name="Cheong K."/>
            <person name="Song H."/>
            <person name="Choi G."/>
            <person name="Ko J."/>
            <person name="Opiyo S.O."/>
            <person name="Zuo S."/>
            <person name="Madhav S."/>
            <person name="Lee Y.-H."/>
            <person name="Wang G.-L."/>
        </authorList>
    </citation>
    <scope>NUCLEOTIDE SEQUENCE</scope>
    <source>
        <strain evidence="4">AG1-IA B2</strain>
    </source>
</reference>
<evidence type="ECO:0000256" key="1">
    <source>
        <dbReference type="SAM" id="MobiDB-lite"/>
    </source>
</evidence>
<comment type="caution">
    <text evidence="4">The sequence shown here is derived from an EMBL/GenBank/DDBJ whole genome shotgun (WGS) entry which is preliminary data.</text>
</comment>
<sequence length="316" mass="34736">MSLQENVDLPTSAVDNSPVAAFSYRPQSTISFDPTFTNSPKLFEEDELTEMPSPITPSRRRESVASNWSSTARTAASTIRLNNPPTPSGRRPPSRKGTIGGMSVEETEQRFLPPQQEFYDDNGEDSNEELGIRANIWPAYLEEAWERDSEMLDAWHKSLDVLLIFAALFSSLLSQLLGSISAMLQPDSGGQSVALLAEILNEMRNPGNASSAISSSDILMFSPGSGARWVNGLWFMSLGLSLTAALAAVLAKEWLAAYVSDRPTQPKKRAIQRQRRRESLDRWMLPAVISILPMLMHASLLIFFVGLIISGSGCSI</sequence>
<keyword evidence="2" id="KW-0812">Transmembrane</keyword>
<feature type="compositionally biased region" description="Low complexity" evidence="1">
    <location>
        <begin position="88"/>
        <end position="97"/>
    </location>
</feature>
<dbReference type="EMBL" id="JACYCF010000005">
    <property type="protein sequence ID" value="KAF8757011.1"/>
    <property type="molecule type" value="Genomic_DNA"/>
</dbReference>
<organism evidence="4 5">
    <name type="scientific">Rhizoctonia solani</name>
    <dbReference type="NCBI Taxonomy" id="456999"/>
    <lineage>
        <taxon>Eukaryota</taxon>
        <taxon>Fungi</taxon>
        <taxon>Dikarya</taxon>
        <taxon>Basidiomycota</taxon>
        <taxon>Agaricomycotina</taxon>
        <taxon>Agaricomycetes</taxon>
        <taxon>Cantharellales</taxon>
        <taxon>Ceratobasidiaceae</taxon>
        <taxon>Rhizoctonia</taxon>
    </lineage>
</organism>
<accession>A0A8H7IGT8</accession>
<protein>
    <recommendedName>
        <fullName evidence="3">DUF6535 domain-containing protein</fullName>
    </recommendedName>
</protein>
<gene>
    <name evidence="4" type="ORF">RHS01_04123</name>
</gene>
<dbReference type="InterPro" id="IPR045338">
    <property type="entry name" value="DUF6535"/>
</dbReference>
<feature type="transmembrane region" description="Helical" evidence="2">
    <location>
        <begin position="283"/>
        <end position="309"/>
    </location>
</feature>
<evidence type="ECO:0000256" key="2">
    <source>
        <dbReference type="SAM" id="Phobius"/>
    </source>
</evidence>
<keyword evidence="2" id="KW-0472">Membrane</keyword>
<dbReference type="Proteomes" id="UP000614334">
    <property type="component" value="Unassembled WGS sequence"/>
</dbReference>
<feature type="domain" description="DUF6535" evidence="3">
    <location>
        <begin position="137"/>
        <end position="309"/>
    </location>
</feature>